<dbReference type="OrthoDB" id="8595007at2"/>
<keyword evidence="4" id="KW-0378">Hydrolase</keyword>
<feature type="transmembrane region" description="Helical" evidence="1">
    <location>
        <begin position="680"/>
        <end position="704"/>
    </location>
</feature>
<keyword evidence="6" id="KW-1185">Reference proteome</keyword>
<dbReference type="InterPro" id="IPR038765">
    <property type="entry name" value="Papain-like_cys_pep_sf"/>
</dbReference>
<evidence type="ECO:0000313" key="3">
    <source>
        <dbReference type="EMBL" id="SFB66945.1"/>
    </source>
</evidence>
<evidence type="ECO:0000313" key="5">
    <source>
        <dbReference type="Proteomes" id="UP000184031"/>
    </source>
</evidence>
<dbReference type="RefSeq" id="WP_072875927.1">
    <property type="nucleotide sequence ID" value="NZ_FOKU01000001.1"/>
</dbReference>
<keyword evidence="1" id="KW-0472">Membrane</keyword>
<evidence type="ECO:0000313" key="6">
    <source>
        <dbReference type="Proteomes" id="UP000198940"/>
    </source>
</evidence>
<feature type="transmembrane region" description="Helical" evidence="1">
    <location>
        <begin position="762"/>
        <end position="781"/>
    </location>
</feature>
<dbReference type="EMBL" id="FRAT01000001">
    <property type="protein sequence ID" value="SHK07836.1"/>
    <property type="molecule type" value="Genomic_DNA"/>
</dbReference>
<accession>A0A1M6PIS7</accession>
<protein>
    <submittedName>
        <fullName evidence="4">Transglutaminase-like enzyme, putative cysteine protease</fullName>
    </submittedName>
</protein>
<dbReference type="GO" id="GO:0006508">
    <property type="term" value="P:proteolysis"/>
    <property type="evidence" value="ECO:0007669"/>
    <property type="project" value="UniProtKB-KW"/>
</dbReference>
<keyword evidence="1" id="KW-1133">Transmembrane helix</keyword>
<gene>
    <name evidence="3" type="ORF">SAMN04487891_101196</name>
    <name evidence="4" type="ORF">SAMN05216293_0200</name>
</gene>
<dbReference type="Gene3D" id="2.60.40.3140">
    <property type="match status" value="1"/>
</dbReference>
<dbReference type="AlphaFoldDB" id="A0A1M6PIS7"/>
<feature type="transmembrane region" description="Helical" evidence="1">
    <location>
        <begin position="640"/>
        <end position="659"/>
    </location>
</feature>
<reference evidence="4 5" key="1">
    <citation type="submission" date="2016-11" db="EMBL/GenBank/DDBJ databases">
        <authorList>
            <person name="Varghese N."/>
            <person name="Submissions S."/>
        </authorList>
    </citation>
    <scope>NUCLEOTIDE SEQUENCE [LARGE SCALE GENOMIC DNA]</scope>
    <source>
        <strain evidence="4 5">CGMCC 1.12174</strain>
        <strain evidence="3 6">DSM 26351</strain>
    </source>
</reference>
<proteinExistence type="predicted"/>
<dbReference type="Pfam" id="PF12969">
    <property type="entry name" value="DUF3857"/>
    <property type="match status" value="1"/>
</dbReference>
<feature type="domain" description="DUF3857" evidence="2">
    <location>
        <begin position="63"/>
        <end position="221"/>
    </location>
</feature>
<dbReference type="GO" id="GO:0008233">
    <property type="term" value="F:peptidase activity"/>
    <property type="evidence" value="ECO:0007669"/>
    <property type="project" value="UniProtKB-KW"/>
</dbReference>
<feature type="transmembrane region" description="Helical" evidence="1">
    <location>
        <begin position="724"/>
        <end position="750"/>
    </location>
</feature>
<dbReference type="STRING" id="1055723.SAMN05216293_0200"/>
<comment type="caution">
    <text evidence="4">The sequence shown here is derived from an EMBL/GenBank/DDBJ whole genome shotgun (WGS) entry which is preliminary data.</text>
</comment>
<dbReference type="InterPro" id="IPR024618">
    <property type="entry name" value="DUF3857"/>
</dbReference>
<sequence>MTKNYGCFLALFLILSQVYSQKIEKLPPPYWVEPIQVENHDNKSENGAYKYLLLDFQYNIETEEAYDHYAIQVFNSEGIQEFSDISISYDPTYQSLVFNSINVLRNGQKIDKLIESNINTFQRETNLERSLYDGSITAVVNLTDIRKNDIIEYSYTVKGFNPINQGNFSTVFYQQYTSPVDRIYNRAISPKKTPIYYKLSNNAPAPTINESATHTAYVWDVDGTDYFQYDINVPYWANYQKRASISTFKDWETLTELVQPLYTISSEKLTGPWDKGSNEEETILDLIRFVQDDVRYLGFESGIGAYKPHNPSKVLQQRYGDCKDKSLLLVNLLQDAGITSYPFLVNTESGESLGDLLPGLNLFNHCIVYFEHGNKSYYVDPTMTNQGGDLDNLTLPQYGEGLLLKPDSDALTRIPKNQIVPKVKVEETITTDSIGGNALFLVKTTYTGSKADYMRDYFKSNTQESINNEFVNYYSSIYPSIQSAQPIVFSDDDRGNRNEVVIEEYYNIPDFWIKDEDTGIFTCETQPLVLQNLINYTNSPQRTMPYYLGEPYEFEQETSIALPDYWNILDSEFSSEKESYRYSKNVRAVGRTIVVKHNYHLKQNFIDPSLVTTFLKDHEKINDQIAYQLSHTGDASADESGVSTTSIIISLVLLALFIFGAKKIHDNYNPKPQSDQNLNIGGWLVLPGIGLVLSPFLLLFQVGSQGYFDKGVWSLFKNAGYENANALTLFLGFELAMNIALLVFAALLIILYFKKRTSLPKLIVIMYASSFVIPILDLVLYNALFPKDLLDAADDQETYTQIFRGFISAAIWIPYFLVSERVKNTFTKVRETEIGEEVVQA</sequence>
<dbReference type="Proteomes" id="UP000198940">
    <property type="component" value="Unassembled WGS sequence"/>
</dbReference>
<organism evidence="4 5">
    <name type="scientific">Flagellimonas taeanensis</name>
    <dbReference type="NCBI Taxonomy" id="1005926"/>
    <lineage>
        <taxon>Bacteria</taxon>
        <taxon>Pseudomonadati</taxon>
        <taxon>Bacteroidota</taxon>
        <taxon>Flavobacteriia</taxon>
        <taxon>Flavobacteriales</taxon>
        <taxon>Flavobacteriaceae</taxon>
        <taxon>Flagellimonas</taxon>
    </lineage>
</organism>
<dbReference type="EMBL" id="FOKU01000001">
    <property type="protein sequence ID" value="SFB66945.1"/>
    <property type="molecule type" value="Genomic_DNA"/>
</dbReference>
<name>A0A1M6PIS7_9FLAO</name>
<evidence type="ECO:0000313" key="4">
    <source>
        <dbReference type="EMBL" id="SHK07836.1"/>
    </source>
</evidence>
<dbReference type="Gene3D" id="3.10.620.30">
    <property type="match status" value="1"/>
</dbReference>
<evidence type="ECO:0000259" key="2">
    <source>
        <dbReference type="Pfam" id="PF12969"/>
    </source>
</evidence>
<dbReference type="InterPro" id="IPR019690">
    <property type="entry name" value="DUF2569"/>
</dbReference>
<dbReference type="SUPFAM" id="SSF54001">
    <property type="entry name" value="Cysteine proteinases"/>
    <property type="match status" value="1"/>
</dbReference>
<feature type="transmembrane region" description="Helical" evidence="1">
    <location>
        <begin position="801"/>
        <end position="818"/>
    </location>
</feature>
<keyword evidence="1" id="KW-0812">Transmembrane</keyword>
<keyword evidence="4" id="KW-0645">Protease</keyword>
<dbReference type="Pfam" id="PF10754">
    <property type="entry name" value="DUF2569"/>
    <property type="match status" value="1"/>
</dbReference>
<evidence type="ECO:0000256" key="1">
    <source>
        <dbReference type="SAM" id="Phobius"/>
    </source>
</evidence>
<dbReference type="Proteomes" id="UP000184031">
    <property type="component" value="Unassembled WGS sequence"/>
</dbReference>